<keyword evidence="10" id="KW-1185">Reference proteome</keyword>
<gene>
    <name evidence="8" type="primary">MED17</name>
    <name evidence="9" type="ORF">OBBRIDRAFT_852282</name>
</gene>
<evidence type="ECO:0000313" key="10">
    <source>
        <dbReference type="Proteomes" id="UP000250043"/>
    </source>
</evidence>
<evidence type="ECO:0000256" key="1">
    <source>
        <dbReference type="ARBA" id="ARBA00004123"/>
    </source>
</evidence>
<organism evidence="9 10">
    <name type="scientific">Obba rivulosa</name>
    <dbReference type="NCBI Taxonomy" id="1052685"/>
    <lineage>
        <taxon>Eukaryota</taxon>
        <taxon>Fungi</taxon>
        <taxon>Dikarya</taxon>
        <taxon>Basidiomycota</taxon>
        <taxon>Agaricomycotina</taxon>
        <taxon>Agaricomycetes</taxon>
        <taxon>Polyporales</taxon>
        <taxon>Gelatoporiaceae</taxon>
        <taxon>Obba</taxon>
    </lineage>
</organism>
<evidence type="ECO:0000256" key="8">
    <source>
        <dbReference type="RuleBase" id="RU364140"/>
    </source>
</evidence>
<dbReference type="PANTHER" id="PTHR13114:SF7">
    <property type="entry name" value="MEDIATOR OF RNA POLYMERASE II TRANSCRIPTION SUBUNIT 17"/>
    <property type="match status" value="1"/>
</dbReference>
<comment type="similarity">
    <text evidence="2 8">Belongs to the Mediator complex subunit 17 family.</text>
</comment>
<name>A0A8E2J3Y1_9APHY</name>
<dbReference type="AlphaFoldDB" id="A0A8E2J3Y1"/>
<proteinExistence type="inferred from homology"/>
<reference evidence="9 10" key="1">
    <citation type="submission" date="2016-07" db="EMBL/GenBank/DDBJ databases">
        <title>Draft genome of the white-rot fungus Obba rivulosa 3A-2.</title>
        <authorList>
            <consortium name="DOE Joint Genome Institute"/>
            <person name="Miettinen O."/>
            <person name="Riley R."/>
            <person name="Acob R."/>
            <person name="Barry K."/>
            <person name="Cullen D."/>
            <person name="De Vries R."/>
            <person name="Hainaut M."/>
            <person name="Hatakka A."/>
            <person name="Henrissat B."/>
            <person name="Hilden K."/>
            <person name="Kuo R."/>
            <person name="Labutti K."/>
            <person name="Lipzen A."/>
            <person name="Makela M.R."/>
            <person name="Sandor L."/>
            <person name="Spatafora J.W."/>
            <person name="Grigoriev I.V."/>
            <person name="Hibbett D.S."/>
        </authorList>
    </citation>
    <scope>NUCLEOTIDE SEQUENCE [LARGE SCALE GENOMIC DNA]</scope>
    <source>
        <strain evidence="9 10">3A-2</strain>
    </source>
</reference>
<dbReference type="GO" id="GO:0006357">
    <property type="term" value="P:regulation of transcription by RNA polymerase II"/>
    <property type="evidence" value="ECO:0007669"/>
    <property type="project" value="InterPro"/>
</dbReference>
<evidence type="ECO:0000256" key="5">
    <source>
        <dbReference type="ARBA" id="ARBA00023163"/>
    </source>
</evidence>
<evidence type="ECO:0000313" key="9">
    <source>
        <dbReference type="EMBL" id="OCH94116.1"/>
    </source>
</evidence>
<dbReference type="InterPro" id="IPR019313">
    <property type="entry name" value="Mediator_Med17"/>
</dbReference>
<dbReference type="GO" id="GO:0003712">
    <property type="term" value="F:transcription coregulator activity"/>
    <property type="evidence" value="ECO:0007669"/>
    <property type="project" value="InterPro"/>
</dbReference>
<evidence type="ECO:0000256" key="7">
    <source>
        <dbReference type="ARBA" id="ARBA00032014"/>
    </source>
</evidence>
<keyword evidence="6 8" id="KW-0539">Nucleus</keyword>
<evidence type="ECO:0000256" key="6">
    <source>
        <dbReference type="ARBA" id="ARBA00023242"/>
    </source>
</evidence>
<keyword evidence="8" id="KW-0010">Activator</keyword>
<dbReference type="GO" id="GO:0016592">
    <property type="term" value="C:mediator complex"/>
    <property type="evidence" value="ECO:0007669"/>
    <property type="project" value="InterPro"/>
</dbReference>
<dbReference type="GO" id="GO:0070847">
    <property type="term" value="C:core mediator complex"/>
    <property type="evidence" value="ECO:0007669"/>
    <property type="project" value="TreeGrafter"/>
</dbReference>
<comment type="subcellular location">
    <subcellularLocation>
        <location evidence="1 8">Nucleus</location>
    </subcellularLocation>
</comment>
<dbReference type="Proteomes" id="UP000250043">
    <property type="component" value="Unassembled WGS sequence"/>
</dbReference>
<comment type="subunit">
    <text evidence="8">Component of the Mediator complex.</text>
</comment>
<dbReference type="Pfam" id="PF10156">
    <property type="entry name" value="Med17"/>
    <property type="match status" value="1"/>
</dbReference>
<keyword evidence="4 8" id="KW-0805">Transcription regulation</keyword>
<comment type="function">
    <text evidence="8">Component of the Mediator complex, a coactivator involved in the regulated transcription of nearly all RNA polymerase II-dependent genes. Mediator functions as a bridge to convey information from gene-specific regulatory proteins to the basal RNA polymerase II transcription machinery. Mediator is recruited to promoters by direct interactions with regulatory proteins and serves as a scaffold for the assembly of a functional preinitiation complex with RNA polymerase II and the general transcription factors.</text>
</comment>
<keyword evidence="5 8" id="KW-0804">Transcription</keyword>
<protein>
    <recommendedName>
        <fullName evidence="3 8">Mediator of RNA polymerase II transcription subunit 17</fullName>
    </recommendedName>
    <alternativeName>
        <fullName evidence="7 8">Mediator complex subunit 17</fullName>
    </alternativeName>
</protein>
<evidence type="ECO:0000256" key="2">
    <source>
        <dbReference type="ARBA" id="ARBA00005635"/>
    </source>
</evidence>
<dbReference type="PANTHER" id="PTHR13114">
    <property type="entry name" value="MEDIATOR OF RNA POLYMERASE II TRANSCRIPTION SUBUNIT 17"/>
    <property type="match status" value="1"/>
</dbReference>
<dbReference type="OrthoDB" id="10251234at2759"/>
<accession>A0A8E2J3Y1</accession>
<dbReference type="EMBL" id="KV722347">
    <property type="protein sequence ID" value="OCH94116.1"/>
    <property type="molecule type" value="Genomic_DNA"/>
</dbReference>
<sequence>MDEPPWKKLKLSLETPYKDDEGLPVLKLLDITPEGRHVYDPKRNMTAEIGEKLTRIFVERGVTFFDNVQGQPPTEMAWPTELEVIDGENKQDTSDSTGPTTPEELFQMRVALMQQLHIALGEMTQARDLLSQLLSFDAHAPLLSGPASQSSGPSLTATAVSKPQPFTSVQAFNTQLVIGGKDRALRKAAHLFKSSAEKMESGRIQNERYWVDALRIRRGNWGLIPAPLPSGSATGKGADRTSKDFLISFGLEESPALFRRRAIGRISNTSADAGTVEFPLRQRTRLQVLIITTDAAGVRHIEKNNIHAFEDSSLDNSLQCAQAEVVEQEIYSMLIKEAGNLPTASARVSERLIVIEAAQGIELRFELVERTTGAKCDIILATLRILLLRVHASAKARRLGRAGLSRTGPPNPAATQILQPIIDLLQYEVFCDRVQVELQKVATALQQAGISTKYRFEPVCEGGSELVALLQSEKRGPMSGEALLRIDDRHTLRFALQSPSSLIAHLPQATLSLASIPQLAQLLKDEVTICILNRICETGHDLCDRASGTWFVDLLTGRSVGRWEGCVL</sequence>
<evidence type="ECO:0000256" key="4">
    <source>
        <dbReference type="ARBA" id="ARBA00023015"/>
    </source>
</evidence>
<evidence type="ECO:0000256" key="3">
    <source>
        <dbReference type="ARBA" id="ARBA00019610"/>
    </source>
</evidence>